<dbReference type="PANTHER" id="PTHR43215:SF14">
    <property type="entry name" value="RADIAL SPOKE HEAD 1 HOMOLOG"/>
    <property type="match status" value="1"/>
</dbReference>
<feature type="domain" description="GAR" evidence="7">
    <location>
        <begin position="607"/>
        <end position="683"/>
    </location>
</feature>
<evidence type="ECO:0000256" key="6">
    <source>
        <dbReference type="SAM" id="MobiDB-lite"/>
    </source>
</evidence>
<evidence type="ECO:0000313" key="8">
    <source>
        <dbReference type="EMBL" id="CDW79021.1"/>
    </source>
</evidence>
<evidence type="ECO:0000313" key="9">
    <source>
        <dbReference type="Proteomes" id="UP000039865"/>
    </source>
</evidence>
<dbReference type="InterPro" id="IPR003409">
    <property type="entry name" value="MORN"/>
</dbReference>
<protein>
    <submittedName>
        <fullName evidence="8">Morn repeat protein</fullName>
    </submittedName>
</protein>
<feature type="region of interest" description="Disordered" evidence="6">
    <location>
        <begin position="707"/>
        <end position="736"/>
    </location>
</feature>
<dbReference type="InterPro" id="IPR036534">
    <property type="entry name" value="GAR_dom_sf"/>
</dbReference>
<comment type="subcellular location">
    <subcellularLocation>
        <location evidence="1">Cytoplasm</location>
        <location evidence="1">Cytoskeleton</location>
    </subcellularLocation>
</comment>
<dbReference type="Pfam" id="PF02187">
    <property type="entry name" value="GAS2"/>
    <property type="match status" value="1"/>
</dbReference>
<dbReference type="SUPFAM" id="SSF143575">
    <property type="entry name" value="GAS2 domain-like"/>
    <property type="match status" value="1"/>
</dbReference>
<dbReference type="GO" id="GO:0005856">
    <property type="term" value="C:cytoskeleton"/>
    <property type="evidence" value="ECO:0007669"/>
    <property type="project" value="UniProtKB-SubCell"/>
</dbReference>
<dbReference type="SMART" id="SM00698">
    <property type="entry name" value="MORN"/>
    <property type="match status" value="9"/>
</dbReference>
<evidence type="ECO:0000256" key="5">
    <source>
        <dbReference type="SAM" id="Coils"/>
    </source>
</evidence>
<dbReference type="OMA" id="HIFFINQ"/>
<evidence type="ECO:0000259" key="7">
    <source>
        <dbReference type="PROSITE" id="PS51460"/>
    </source>
</evidence>
<dbReference type="Gene3D" id="3.30.920.20">
    <property type="entry name" value="Gas2-like domain"/>
    <property type="match status" value="1"/>
</dbReference>
<sequence length="736" mass="85627">MGNCCSGNANEGEIQMKHGPNYQKLNTMLFDDREVLGLKGQDKMKIIIRIQALFRGALSRRRVEQRYGFKIKTMGGHSYGVNTPNYSNLKVQEIKERLGPFKYGNSTDNDGVKRKKRALITLENGARYEGEWNEETNKRDGKGYQIWADGSLYEGYWKNDKANGRGRLIHADGDVYEGDWKDDKAHGYGKYMHTDGAQYEGQWKEDKQHGHGKETWPDGACYEGDYVDGKKDGHGKFKWADGSTYEGQFSDNNIHGRGVYIWADNRCYDGQWMNNKMHGKGVFTWADGRRYEGDYFDDKKQGRGVFIWPDGRKYDGEWYNGKQHGEGIYHTSKQEVKKGEWKEGKRISNRFVDSITKDFTDNLRNLNERDVELDHLKTTVIALNEKVEVIRDLEQDVVNAQGVSQDSEKKRVELQIHIKETSIRIQQTSVENKTFQDSVINENTRLQEECKKLREAVVQKEKQLIDTVNRLEREKMDIKSQLEKEKMDQQLRYEALLSERDTKIKWQTEIILQLQQKVLEQEQIIRLNADIADQLKIQLALNRQQDEQKKKLQKELETASDYILALEDKVYKANKTSLELLRQLKDAEIEIETLKNYIIELKQRIAVYIPMKDDVIDKRLAEFINNYPDRQKLKIMFMRESEGVYQFGSKRVAVRVDKDKINIRVGGGYLSIDEFLDQYTPAELEKMERKDPLKKFSEKIAIQKTLVGKELRENSPIRGGGSPTQSPTRSPTRKAQ</sequence>
<dbReference type="AlphaFoldDB" id="A0A078AAY5"/>
<organism evidence="8 9">
    <name type="scientific">Stylonychia lemnae</name>
    <name type="common">Ciliate</name>
    <dbReference type="NCBI Taxonomy" id="5949"/>
    <lineage>
        <taxon>Eukaryota</taxon>
        <taxon>Sar</taxon>
        <taxon>Alveolata</taxon>
        <taxon>Ciliophora</taxon>
        <taxon>Intramacronucleata</taxon>
        <taxon>Spirotrichea</taxon>
        <taxon>Stichotrichia</taxon>
        <taxon>Sporadotrichida</taxon>
        <taxon>Oxytrichidae</taxon>
        <taxon>Stylonychinae</taxon>
        <taxon>Stylonychia</taxon>
    </lineage>
</organism>
<dbReference type="Proteomes" id="UP000039865">
    <property type="component" value="Unassembled WGS sequence"/>
</dbReference>
<dbReference type="GO" id="GO:0005829">
    <property type="term" value="C:cytosol"/>
    <property type="evidence" value="ECO:0007669"/>
    <property type="project" value="TreeGrafter"/>
</dbReference>
<feature type="coiled-coil region" evidence="5">
    <location>
        <begin position="436"/>
        <end position="499"/>
    </location>
</feature>
<keyword evidence="2" id="KW-0963">Cytoplasm</keyword>
<evidence type="ECO:0000256" key="2">
    <source>
        <dbReference type="ARBA" id="ARBA00022490"/>
    </source>
</evidence>
<dbReference type="PANTHER" id="PTHR43215">
    <property type="entry name" value="RADIAL SPOKE HEAD 1 HOMOLOG"/>
    <property type="match status" value="1"/>
</dbReference>
<keyword evidence="4" id="KW-0206">Cytoskeleton</keyword>
<dbReference type="InParanoid" id="A0A078AAY5"/>
<dbReference type="InterPro" id="IPR003108">
    <property type="entry name" value="GAR_dom"/>
</dbReference>
<accession>A0A078AAY5</accession>
<evidence type="ECO:0000256" key="1">
    <source>
        <dbReference type="ARBA" id="ARBA00004245"/>
    </source>
</evidence>
<evidence type="ECO:0000256" key="4">
    <source>
        <dbReference type="ARBA" id="ARBA00023212"/>
    </source>
</evidence>
<dbReference type="Pfam" id="PF02493">
    <property type="entry name" value="MORN"/>
    <property type="match status" value="9"/>
</dbReference>
<feature type="coiled-coil region" evidence="5">
    <location>
        <begin position="535"/>
        <end position="604"/>
    </location>
</feature>
<keyword evidence="9" id="KW-1185">Reference proteome</keyword>
<dbReference type="GO" id="GO:0008017">
    <property type="term" value="F:microtubule binding"/>
    <property type="evidence" value="ECO:0007669"/>
    <property type="project" value="InterPro"/>
</dbReference>
<keyword evidence="3" id="KW-0677">Repeat</keyword>
<dbReference type="PROSITE" id="PS50096">
    <property type="entry name" value="IQ"/>
    <property type="match status" value="1"/>
</dbReference>
<dbReference type="Gene3D" id="2.20.110.10">
    <property type="entry name" value="Histone H3 K4-specific methyltransferase SET7/9 N-terminal domain"/>
    <property type="match status" value="5"/>
</dbReference>
<dbReference type="PROSITE" id="PS51460">
    <property type="entry name" value="GAR"/>
    <property type="match status" value="1"/>
</dbReference>
<gene>
    <name evidence="8" type="primary">Contig3227.g3458</name>
    <name evidence="8" type="ORF">STYLEM_8006</name>
</gene>
<keyword evidence="5" id="KW-0175">Coiled coil</keyword>
<proteinExistence type="predicted"/>
<dbReference type="SUPFAM" id="SSF82185">
    <property type="entry name" value="Histone H3 K4-specific methyltransferase SET7/9 N-terminal domain"/>
    <property type="match status" value="2"/>
</dbReference>
<dbReference type="EMBL" id="CCKQ01007623">
    <property type="protein sequence ID" value="CDW79021.1"/>
    <property type="molecule type" value="Genomic_DNA"/>
</dbReference>
<dbReference type="OrthoDB" id="298720at2759"/>
<name>A0A078AAY5_STYLE</name>
<reference evidence="8 9" key="1">
    <citation type="submission" date="2014-06" db="EMBL/GenBank/DDBJ databases">
        <authorList>
            <person name="Swart Estienne"/>
        </authorList>
    </citation>
    <scope>NUCLEOTIDE SEQUENCE [LARGE SCALE GENOMIC DNA]</scope>
    <source>
        <strain evidence="8 9">130c</strain>
    </source>
</reference>
<evidence type="ECO:0000256" key="3">
    <source>
        <dbReference type="ARBA" id="ARBA00022737"/>
    </source>
</evidence>